<keyword evidence="5 8" id="KW-0408">Iron</keyword>
<dbReference type="CDD" id="cd20625">
    <property type="entry name" value="CYP164-like"/>
    <property type="match status" value="1"/>
</dbReference>
<comment type="similarity">
    <text evidence="1 8">Belongs to the cytochrome P450 family.</text>
</comment>
<dbReference type="InterPro" id="IPR036396">
    <property type="entry name" value="Cyt_P450_sf"/>
</dbReference>
<dbReference type="Gene3D" id="1.10.630.10">
    <property type="entry name" value="Cytochrome P450"/>
    <property type="match status" value="1"/>
</dbReference>
<keyword evidence="3 8" id="KW-0479">Metal-binding</keyword>
<dbReference type="InterPro" id="IPR002397">
    <property type="entry name" value="Cyt_P450_B"/>
</dbReference>
<reference evidence="9 10" key="1">
    <citation type="submission" date="2019-02" db="EMBL/GenBank/DDBJ databases">
        <title>Polymorphobacter sp. isolated from the lake at the Tibet of China.</title>
        <authorList>
            <person name="Li A."/>
        </authorList>
    </citation>
    <scope>NUCLEOTIDE SEQUENCE [LARGE SCALE GENOMIC DNA]</scope>
    <source>
        <strain evidence="9 10">DJ1R-1</strain>
    </source>
</reference>
<name>A0A4Y9ETN2_9SPHN</name>
<gene>
    <name evidence="9" type="ORF">EUV02_04495</name>
</gene>
<dbReference type="PANTHER" id="PTHR46696:SF1">
    <property type="entry name" value="CYTOCHROME P450 YJIB-RELATED"/>
    <property type="match status" value="1"/>
</dbReference>
<dbReference type="FunFam" id="1.10.630.10:FF:000018">
    <property type="entry name" value="Cytochrome P450 monooxygenase"/>
    <property type="match status" value="1"/>
</dbReference>
<evidence type="ECO:0000256" key="3">
    <source>
        <dbReference type="ARBA" id="ARBA00022723"/>
    </source>
</evidence>
<dbReference type="GO" id="GO:0016705">
    <property type="term" value="F:oxidoreductase activity, acting on paired donors, with incorporation or reduction of molecular oxygen"/>
    <property type="evidence" value="ECO:0007669"/>
    <property type="project" value="InterPro"/>
</dbReference>
<keyword evidence="10" id="KW-1185">Reference proteome</keyword>
<evidence type="ECO:0000256" key="2">
    <source>
        <dbReference type="ARBA" id="ARBA00022617"/>
    </source>
</evidence>
<dbReference type="GO" id="GO:0020037">
    <property type="term" value="F:heme binding"/>
    <property type="evidence" value="ECO:0007669"/>
    <property type="project" value="InterPro"/>
</dbReference>
<dbReference type="PROSITE" id="PS00086">
    <property type="entry name" value="CYTOCHROME_P450"/>
    <property type="match status" value="1"/>
</dbReference>
<evidence type="ECO:0000313" key="10">
    <source>
        <dbReference type="Proteomes" id="UP000297737"/>
    </source>
</evidence>
<dbReference type="PRINTS" id="PR00359">
    <property type="entry name" value="BP450"/>
</dbReference>
<dbReference type="Pfam" id="PF00067">
    <property type="entry name" value="p450"/>
    <property type="match status" value="1"/>
</dbReference>
<evidence type="ECO:0000256" key="8">
    <source>
        <dbReference type="RuleBase" id="RU000461"/>
    </source>
</evidence>
<dbReference type="Proteomes" id="UP000297737">
    <property type="component" value="Unassembled WGS sequence"/>
</dbReference>
<comment type="caution">
    <text evidence="9">The sequence shown here is derived from an EMBL/GenBank/DDBJ whole genome shotgun (WGS) entry which is preliminary data.</text>
</comment>
<organism evidence="9 10">
    <name type="scientific">Glacieibacterium arshaanense</name>
    <dbReference type="NCBI Taxonomy" id="2511025"/>
    <lineage>
        <taxon>Bacteria</taxon>
        <taxon>Pseudomonadati</taxon>
        <taxon>Pseudomonadota</taxon>
        <taxon>Alphaproteobacteria</taxon>
        <taxon>Sphingomonadales</taxon>
        <taxon>Sphingosinicellaceae</taxon>
        <taxon>Glacieibacterium</taxon>
    </lineage>
</organism>
<keyword evidence="6 8" id="KW-0503">Monooxygenase</keyword>
<dbReference type="GO" id="GO:0004497">
    <property type="term" value="F:monooxygenase activity"/>
    <property type="evidence" value="ECO:0007669"/>
    <property type="project" value="UniProtKB-KW"/>
</dbReference>
<dbReference type="RefSeq" id="WP_135244991.1">
    <property type="nucleotide sequence ID" value="NZ_SIHO01000001.1"/>
</dbReference>
<dbReference type="EMBL" id="SIHO01000001">
    <property type="protein sequence ID" value="TFU06268.1"/>
    <property type="molecule type" value="Genomic_DNA"/>
</dbReference>
<comment type="function">
    <text evidence="7">Cytochromes P450 are a group of heme-thiolate monooxygenases. They oxidize a variety of structurally unrelated compounds, including steroids, fatty acids, and xenobiotics.</text>
</comment>
<evidence type="ECO:0000256" key="7">
    <source>
        <dbReference type="ARBA" id="ARBA00043906"/>
    </source>
</evidence>
<keyword evidence="2 8" id="KW-0349">Heme</keyword>
<keyword evidence="4 8" id="KW-0560">Oxidoreductase</keyword>
<dbReference type="InterPro" id="IPR001128">
    <property type="entry name" value="Cyt_P450"/>
</dbReference>
<evidence type="ECO:0000256" key="1">
    <source>
        <dbReference type="ARBA" id="ARBA00010617"/>
    </source>
</evidence>
<sequence length="403" mass="43860">MTTAVPTGLQLTVFDETFRNRPHEYFDLLRQAEPVHRDTTLGRVVLTRAADVAAVLKDRSFSVDNRKAAPDSIVQRLMTAEDRDAPRSMLALDDPDHARLRRLVTHAFNARAIEGMRPHIAVVADALLDAVADAEQFDLIEDYASPLPIIVIAEMLGVGAADRADFRRWSKGLANVFSPLRTPEHLAQLKVNADELSAYFARAIAERRATPRDDLISALIAVEDNGDRLSTQEIITMCNLLLLAGNLTTTDLIGNTVLALLQNPEQRAKVMAAPARIVDAIEETLRLDPPVMQSLRIATSPRAVGGIELAEGAAITPFLMAAGQDPTVHSNPLSFDIDRLDKTHFAFGGGVHFCLGAPLARAEAEIALSRLLARFPDLALAGQPIERNISAAFNGVKALWVKA</sequence>
<evidence type="ECO:0000256" key="4">
    <source>
        <dbReference type="ARBA" id="ARBA00023002"/>
    </source>
</evidence>
<dbReference type="PANTHER" id="PTHR46696">
    <property type="entry name" value="P450, PUTATIVE (EUROFUNG)-RELATED"/>
    <property type="match status" value="1"/>
</dbReference>
<evidence type="ECO:0000256" key="5">
    <source>
        <dbReference type="ARBA" id="ARBA00023004"/>
    </source>
</evidence>
<dbReference type="GO" id="GO:0005506">
    <property type="term" value="F:iron ion binding"/>
    <property type="evidence" value="ECO:0007669"/>
    <property type="project" value="InterPro"/>
</dbReference>
<dbReference type="SUPFAM" id="SSF48264">
    <property type="entry name" value="Cytochrome P450"/>
    <property type="match status" value="1"/>
</dbReference>
<dbReference type="InterPro" id="IPR017972">
    <property type="entry name" value="Cyt_P450_CS"/>
</dbReference>
<dbReference type="AlphaFoldDB" id="A0A4Y9ETN2"/>
<proteinExistence type="inferred from homology"/>
<dbReference type="OrthoDB" id="5522954at2"/>
<evidence type="ECO:0000313" key="9">
    <source>
        <dbReference type="EMBL" id="TFU06268.1"/>
    </source>
</evidence>
<evidence type="ECO:0000256" key="6">
    <source>
        <dbReference type="ARBA" id="ARBA00023033"/>
    </source>
</evidence>
<accession>A0A4Y9ETN2</accession>
<protein>
    <submittedName>
        <fullName evidence="9">Cytochrome P450</fullName>
    </submittedName>
</protein>